<evidence type="ECO:0000256" key="2">
    <source>
        <dbReference type="ARBA" id="ARBA00023125"/>
    </source>
</evidence>
<dbReference type="SUPFAM" id="SSF46689">
    <property type="entry name" value="Homeodomain-like"/>
    <property type="match status" value="1"/>
</dbReference>
<dbReference type="Gene3D" id="1.10.10.60">
    <property type="entry name" value="Homeodomain-like"/>
    <property type="match status" value="1"/>
</dbReference>
<feature type="domain" description="HTH araC/xylS-type" evidence="4">
    <location>
        <begin position="234"/>
        <end position="332"/>
    </location>
</feature>
<sequence length="340" mass="38895">MASQEVAISMVYPIMKTIAHQGYDPEHFAAYASFDNRLLQDVEARISGEELERLMLAAAAYTKDEYFGLHQGQITEFADLGILGYVMMHGRTIEQALEAYRRYNVLLCSGFNLNWEVQGDEARIRMFLQGAGRLTRHCVEDMASSLYRLIGRLSNRKLQLREVRFAHEAPADREPYAGAFGLLPRFGEEENVLCLSREVLAYPILYADARLYGIFEGIAQETLDTWSRGRAFSEQVVRWMHDCMPSHLPTLQQTAASFGTSTRTLQHKLKEEDTSFQDLSVRVRKELAMGYLRRKEYAIGDIAYFLHFSEPSAFQSAFKKWTGLTPGQYRAQAIEEVRKA</sequence>
<dbReference type="InterPro" id="IPR018060">
    <property type="entry name" value="HTH_AraC"/>
</dbReference>
<organism evidence="5 6">
    <name type="scientific">Paenibacillus filicis</name>
    <dbReference type="NCBI Taxonomy" id="669464"/>
    <lineage>
        <taxon>Bacteria</taxon>
        <taxon>Bacillati</taxon>
        <taxon>Bacillota</taxon>
        <taxon>Bacilli</taxon>
        <taxon>Bacillales</taxon>
        <taxon>Paenibacillaceae</taxon>
        <taxon>Paenibacillus</taxon>
    </lineage>
</organism>
<dbReference type="Pfam" id="PF12833">
    <property type="entry name" value="HTH_18"/>
    <property type="match status" value="1"/>
</dbReference>
<dbReference type="EMBL" id="JBBPCC010000001">
    <property type="protein sequence ID" value="MEK8126573.1"/>
    <property type="molecule type" value="Genomic_DNA"/>
</dbReference>
<reference evidence="5 6" key="1">
    <citation type="submission" date="2024-04" db="EMBL/GenBank/DDBJ databases">
        <title>draft genome sequnece of Paenibacillus filicis.</title>
        <authorList>
            <person name="Kim D.-U."/>
        </authorList>
    </citation>
    <scope>NUCLEOTIDE SEQUENCE [LARGE SCALE GENOMIC DNA]</scope>
    <source>
        <strain evidence="5 6">KACC14197</strain>
    </source>
</reference>
<evidence type="ECO:0000259" key="4">
    <source>
        <dbReference type="PROSITE" id="PS01124"/>
    </source>
</evidence>
<dbReference type="Pfam" id="PF12625">
    <property type="entry name" value="Arabinose_bd"/>
    <property type="match status" value="1"/>
</dbReference>
<evidence type="ECO:0000256" key="1">
    <source>
        <dbReference type="ARBA" id="ARBA00023015"/>
    </source>
</evidence>
<keyword evidence="1" id="KW-0805">Transcription regulation</keyword>
<keyword evidence="3" id="KW-0804">Transcription</keyword>
<proteinExistence type="predicted"/>
<keyword evidence="2" id="KW-0238">DNA-binding</keyword>
<keyword evidence="6" id="KW-1185">Reference proteome</keyword>
<dbReference type="InterPro" id="IPR032687">
    <property type="entry name" value="AraC-type_N"/>
</dbReference>
<name>A0ABU9DEW4_9BACL</name>
<dbReference type="PROSITE" id="PS01124">
    <property type="entry name" value="HTH_ARAC_FAMILY_2"/>
    <property type="match status" value="1"/>
</dbReference>
<accession>A0ABU9DEW4</accession>
<gene>
    <name evidence="5" type="ORF">WMW72_01475</name>
</gene>
<evidence type="ECO:0000256" key="3">
    <source>
        <dbReference type="ARBA" id="ARBA00023163"/>
    </source>
</evidence>
<dbReference type="PANTHER" id="PTHR47894:SF1">
    <property type="entry name" value="HTH-TYPE TRANSCRIPTIONAL REGULATOR VQSM"/>
    <property type="match status" value="1"/>
</dbReference>
<comment type="caution">
    <text evidence="5">The sequence shown here is derived from an EMBL/GenBank/DDBJ whole genome shotgun (WGS) entry which is preliminary data.</text>
</comment>
<evidence type="ECO:0000313" key="6">
    <source>
        <dbReference type="Proteomes" id="UP001469365"/>
    </source>
</evidence>
<protein>
    <submittedName>
        <fullName evidence="5">AraC family transcriptional regulator</fullName>
    </submittedName>
</protein>
<dbReference type="SMART" id="SM00342">
    <property type="entry name" value="HTH_ARAC"/>
    <property type="match status" value="1"/>
</dbReference>
<dbReference type="Proteomes" id="UP001469365">
    <property type="component" value="Unassembled WGS sequence"/>
</dbReference>
<dbReference type="InterPro" id="IPR009057">
    <property type="entry name" value="Homeodomain-like_sf"/>
</dbReference>
<evidence type="ECO:0000313" key="5">
    <source>
        <dbReference type="EMBL" id="MEK8126573.1"/>
    </source>
</evidence>
<dbReference type="PANTHER" id="PTHR47894">
    <property type="entry name" value="HTH-TYPE TRANSCRIPTIONAL REGULATOR GADX"/>
    <property type="match status" value="1"/>
</dbReference>